<gene>
    <name evidence="1" type="ORF">BBRV_LOCUS90757</name>
</gene>
<reference evidence="1" key="1">
    <citation type="submission" date="2020-07" db="EMBL/GenBank/DDBJ databases">
        <authorList>
            <person name="Ferguson B K."/>
        </authorList>
    </citation>
    <scope>NUCLEOTIDE SEQUENCE</scope>
    <source>
        <strain evidence="1">L06</strain>
    </source>
</reference>
<organism evidence="1">
    <name type="scientific">Bracon brevicornis</name>
    <dbReference type="NCBI Taxonomy" id="1563983"/>
    <lineage>
        <taxon>Eukaryota</taxon>
        <taxon>Metazoa</taxon>
        <taxon>Ecdysozoa</taxon>
        <taxon>Arthropoda</taxon>
        <taxon>Hexapoda</taxon>
        <taxon>Insecta</taxon>
        <taxon>Pterygota</taxon>
        <taxon>Neoptera</taxon>
        <taxon>Endopterygota</taxon>
        <taxon>Hymenoptera</taxon>
        <taxon>Apocrita</taxon>
        <taxon>Ichneumonoidea</taxon>
        <taxon>Braconidae</taxon>
        <taxon>Braconinae</taxon>
        <taxon>Bracon</taxon>
    </lineage>
</organism>
<proteinExistence type="predicted"/>
<accession>A0A6V7KWA3</accession>
<name>A0A6V7KWA3_9HYME</name>
<protein>
    <submittedName>
        <fullName evidence="1">Uncharacterized protein</fullName>
    </submittedName>
</protein>
<dbReference type="EMBL" id="CADCXW020000327">
    <property type="protein sequence ID" value="CAD1568492.1"/>
    <property type="molecule type" value="Genomic_DNA"/>
</dbReference>
<evidence type="ECO:0000313" key="1">
    <source>
        <dbReference type="EMBL" id="CAD1568492.1"/>
    </source>
</evidence>
<dbReference type="AlphaFoldDB" id="A0A6V7KWA3"/>
<sequence length="32" mass="3562">MPSTIEDPSVFIDITRVLKKLGFARSGQILDN</sequence>